<evidence type="ECO:0000313" key="2">
    <source>
        <dbReference type="EMBL" id="CAK9139253.1"/>
    </source>
</evidence>
<sequence length="232" mass="25557">MRPPSAHSHFFSSLKQVEKRLKLDNPSQPYTLSSPPPPPPASAAESSQTLTESLSSPIYLNFDRPTITDHSIIQDNSEVPHEFLSNSSDFPPTHEDPPHSTNPENQEVIYEGKNSGVDDIQLLMQLLGSSDSQEDDEEKDDLVLNCGGCDDGFYGKIVGVKGPKCGKELERLEGWIKHFLNGSGEEGRREPLRLAHLLLGKAAFVSKESDGIGEFGFPSTVDEFLQDDPPRD</sequence>
<evidence type="ECO:0000256" key="1">
    <source>
        <dbReference type="SAM" id="MobiDB-lite"/>
    </source>
</evidence>
<dbReference type="AlphaFoldDB" id="A0ABC8R380"/>
<name>A0ABC8R380_9AQUA</name>
<feature type="region of interest" description="Disordered" evidence="1">
    <location>
        <begin position="1"/>
        <end position="57"/>
    </location>
</feature>
<reference evidence="2 3" key="1">
    <citation type="submission" date="2024-02" db="EMBL/GenBank/DDBJ databases">
        <authorList>
            <person name="Vignale AGUSTIN F."/>
            <person name="Sosa J E."/>
            <person name="Modenutti C."/>
        </authorList>
    </citation>
    <scope>NUCLEOTIDE SEQUENCE [LARGE SCALE GENOMIC DNA]</scope>
</reference>
<evidence type="ECO:0000313" key="3">
    <source>
        <dbReference type="Proteomes" id="UP001642360"/>
    </source>
</evidence>
<dbReference type="Proteomes" id="UP001642360">
    <property type="component" value="Unassembled WGS sequence"/>
</dbReference>
<keyword evidence="3" id="KW-1185">Reference proteome</keyword>
<proteinExistence type="predicted"/>
<comment type="caution">
    <text evidence="2">The sequence shown here is derived from an EMBL/GenBank/DDBJ whole genome shotgun (WGS) entry which is preliminary data.</text>
</comment>
<feature type="compositionally biased region" description="Low complexity" evidence="1">
    <location>
        <begin position="42"/>
        <end position="56"/>
    </location>
</feature>
<gene>
    <name evidence="2" type="ORF">ILEXP_LOCUS6642</name>
</gene>
<protein>
    <submittedName>
        <fullName evidence="2">Uncharacterized protein</fullName>
    </submittedName>
</protein>
<organism evidence="2 3">
    <name type="scientific">Ilex paraguariensis</name>
    <name type="common">yerba mate</name>
    <dbReference type="NCBI Taxonomy" id="185542"/>
    <lineage>
        <taxon>Eukaryota</taxon>
        <taxon>Viridiplantae</taxon>
        <taxon>Streptophyta</taxon>
        <taxon>Embryophyta</taxon>
        <taxon>Tracheophyta</taxon>
        <taxon>Spermatophyta</taxon>
        <taxon>Magnoliopsida</taxon>
        <taxon>eudicotyledons</taxon>
        <taxon>Gunneridae</taxon>
        <taxon>Pentapetalae</taxon>
        <taxon>asterids</taxon>
        <taxon>campanulids</taxon>
        <taxon>Aquifoliales</taxon>
        <taxon>Aquifoliaceae</taxon>
        <taxon>Ilex</taxon>
    </lineage>
</organism>
<feature type="region of interest" description="Disordered" evidence="1">
    <location>
        <begin position="70"/>
        <end position="112"/>
    </location>
</feature>
<accession>A0ABC8R380</accession>
<dbReference type="EMBL" id="CAUOFW020000948">
    <property type="protein sequence ID" value="CAK9139253.1"/>
    <property type="molecule type" value="Genomic_DNA"/>
</dbReference>